<evidence type="ECO:0000256" key="1">
    <source>
        <dbReference type="SAM" id="Phobius"/>
    </source>
</evidence>
<dbReference type="GO" id="GO:0031966">
    <property type="term" value="C:mitochondrial membrane"/>
    <property type="evidence" value="ECO:0007669"/>
    <property type="project" value="TreeGrafter"/>
</dbReference>
<dbReference type="InterPro" id="IPR009724">
    <property type="entry name" value="TMEM70"/>
</dbReference>
<dbReference type="PANTHER" id="PTHR13281:SF0">
    <property type="entry name" value="TRANSMEMBRANE PROTEIN 70, MITOCHONDRIAL"/>
    <property type="match status" value="1"/>
</dbReference>
<dbReference type="Proteomes" id="UP000030669">
    <property type="component" value="Unassembled WGS sequence"/>
</dbReference>
<dbReference type="InterPro" id="IPR045325">
    <property type="entry name" value="TMEM70/TMEM186/TMEM223"/>
</dbReference>
<dbReference type="EMBL" id="KB469302">
    <property type="protein sequence ID" value="EPQ55200.1"/>
    <property type="molecule type" value="Genomic_DNA"/>
</dbReference>
<dbReference type="RefSeq" id="XP_007866357.1">
    <property type="nucleotide sequence ID" value="XM_007868166.1"/>
</dbReference>
<dbReference type="AlphaFoldDB" id="S7RLD0"/>
<dbReference type="PANTHER" id="PTHR13281">
    <property type="entry name" value="TRANSMEMBRANE PROTEIN 70, MITOCHONDRIAL"/>
    <property type="match status" value="1"/>
</dbReference>
<keyword evidence="1" id="KW-0812">Transmembrane</keyword>
<dbReference type="eggNOG" id="KOG4478">
    <property type="taxonomic scope" value="Eukaryota"/>
</dbReference>
<evidence type="ECO:0000313" key="2">
    <source>
        <dbReference type="EMBL" id="EPQ55200.1"/>
    </source>
</evidence>
<accession>S7RLD0</accession>
<dbReference type="KEGG" id="gtr:GLOTRDRAFT_61086"/>
<sequence>MLAAMACARPLSSRPCLSSLLYALRRPRHCLHTSAKCLSTPKTDSGNVASSSPPVPVYQGPLSSTFRRLKIFSLSTLALSTVISPFMFIIESSLPGSARAALAGTALGTSALSTALVGWVGKPYVTQLKPLHQVLDPAKEVTAVEMVTYTFALRKRVTKVYDTSFLIPAERPFASWRLAKTMLFTNEELENKIPEDGKEETVAETSGEDGKVLGRWIVKWAVHPEHGSVVGDCRAVGKVVQVFNVHEDLLEYPIR</sequence>
<proteinExistence type="predicted"/>
<feature type="transmembrane region" description="Helical" evidence="1">
    <location>
        <begin position="102"/>
        <end position="121"/>
    </location>
</feature>
<keyword evidence="3" id="KW-1185">Reference proteome</keyword>
<dbReference type="STRING" id="670483.S7RLD0"/>
<keyword evidence="1" id="KW-1133">Transmembrane helix</keyword>
<keyword evidence="1" id="KW-0472">Membrane</keyword>
<feature type="transmembrane region" description="Helical" evidence="1">
    <location>
        <begin position="71"/>
        <end position="90"/>
    </location>
</feature>
<organism evidence="2 3">
    <name type="scientific">Gloeophyllum trabeum (strain ATCC 11539 / FP-39264 / Madison 617)</name>
    <name type="common">Brown rot fungus</name>
    <dbReference type="NCBI Taxonomy" id="670483"/>
    <lineage>
        <taxon>Eukaryota</taxon>
        <taxon>Fungi</taxon>
        <taxon>Dikarya</taxon>
        <taxon>Basidiomycota</taxon>
        <taxon>Agaricomycotina</taxon>
        <taxon>Agaricomycetes</taxon>
        <taxon>Gloeophyllales</taxon>
        <taxon>Gloeophyllaceae</taxon>
        <taxon>Gloeophyllum</taxon>
    </lineage>
</organism>
<dbReference type="GeneID" id="19307412"/>
<protein>
    <submittedName>
        <fullName evidence="2">Uncharacterized protein</fullName>
    </submittedName>
</protein>
<dbReference type="OrthoDB" id="5386199at2759"/>
<dbReference type="HOGENOM" id="CLU_085447_0_0_1"/>
<dbReference type="Pfam" id="PF06979">
    <property type="entry name" value="TMEM70"/>
    <property type="match status" value="1"/>
</dbReference>
<reference evidence="2 3" key="1">
    <citation type="journal article" date="2012" name="Science">
        <title>The Paleozoic origin of enzymatic lignin decomposition reconstructed from 31 fungal genomes.</title>
        <authorList>
            <person name="Floudas D."/>
            <person name="Binder M."/>
            <person name="Riley R."/>
            <person name="Barry K."/>
            <person name="Blanchette R.A."/>
            <person name="Henrissat B."/>
            <person name="Martinez A.T."/>
            <person name="Otillar R."/>
            <person name="Spatafora J.W."/>
            <person name="Yadav J.S."/>
            <person name="Aerts A."/>
            <person name="Benoit I."/>
            <person name="Boyd A."/>
            <person name="Carlson A."/>
            <person name="Copeland A."/>
            <person name="Coutinho P.M."/>
            <person name="de Vries R.P."/>
            <person name="Ferreira P."/>
            <person name="Findley K."/>
            <person name="Foster B."/>
            <person name="Gaskell J."/>
            <person name="Glotzer D."/>
            <person name="Gorecki P."/>
            <person name="Heitman J."/>
            <person name="Hesse C."/>
            <person name="Hori C."/>
            <person name="Igarashi K."/>
            <person name="Jurgens J.A."/>
            <person name="Kallen N."/>
            <person name="Kersten P."/>
            <person name="Kohler A."/>
            <person name="Kuees U."/>
            <person name="Kumar T.K.A."/>
            <person name="Kuo A."/>
            <person name="LaButti K."/>
            <person name="Larrondo L.F."/>
            <person name="Lindquist E."/>
            <person name="Ling A."/>
            <person name="Lombard V."/>
            <person name="Lucas S."/>
            <person name="Lundell T."/>
            <person name="Martin R."/>
            <person name="McLaughlin D.J."/>
            <person name="Morgenstern I."/>
            <person name="Morin E."/>
            <person name="Murat C."/>
            <person name="Nagy L.G."/>
            <person name="Nolan M."/>
            <person name="Ohm R.A."/>
            <person name="Patyshakuliyeva A."/>
            <person name="Rokas A."/>
            <person name="Ruiz-Duenas F.J."/>
            <person name="Sabat G."/>
            <person name="Salamov A."/>
            <person name="Samejima M."/>
            <person name="Schmutz J."/>
            <person name="Slot J.C."/>
            <person name="St John F."/>
            <person name="Stenlid J."/>
            <person name="Sun H."/>
            <person name="Sun S."/>
            <person name="Syed K."/>
            <person name="Tsang A."/>
            <person name="Wiebenga A."/>
            <person name="Young D."/>
            <person name="Pisabarro A."/>
            <person name="Eastwood D.C."/>
            <person name="Martin F."/>
            <person name="Cullen D."/>
            <person name="Grigoriev I.V."/>
            <person name="Hibbett D.S."/>
        </authorList>
    </citation>
    <scope>NUCLEOTIDE SEQUENCE [LARGE SCALE GENOMIC DNA]</scope>
    <source>
        <strain evidence="2 3">ATCC 11539</strain>
    </source>
</reference>
<name>S7RLD0_GLOTA</name>
<evidence type="ECO:0000313" key="3">
    <source>
        <dbReference type="Proteomes" id="UP000030669"/>
    </source>
</evidence>
<dbReference type="GO" id="GO:0033615">
    <property type="term" value="P:mitochondrial proton-transporting ATP synthase complex assembly"/>
    <property type="evidence" value="ECO:0007669"/>
    <property type="project" value="TreeGrafter"/>
</dbReference>
<dbReference type="OMA" id="AWCGRPY"/>
<gene>
    <name evidence="2" type="ORF">GLOTRDRAFT_61086</name>
</gene>